<keyword evidence="4 8" id="KW-0812">Transmembrane</keyword>
<dbReference type="InterPro" id="IPR045378">
    <property type="entry name" value="LNT_N"/>
</dbReference>
<comment type="pathway">
    <text evidence="8">Protein modification; lipoprotein biosynthesis (N-acyl transfer).</text>
</comment>
<sequence>MNKKLIFLLPILSGVLLIFSYPPYSVKFLLWLALVPLLIFINFDLTKKKIFGGDFLTGLIFSGVTTSWFLLASTVDWVGAEKKIIIILILALTWLCYVILASFFYGIVAYLFFRLRSKNWFDVFLFSSLWIVFEYLRAWGLTIFTLGPGSLSGPHYTLGHLGYAAASSSFLFLAGFGGVYGLGFFIVFVNCLIFFFLVSFKKPFFSKRNLTKFGIAFSVIFLAFLATHFQNTQNISDARNKKSIPVTIIQTNFPSLFGYTSQQEKEFLDIKLGLFRQASQEKQWPRIIVFPEHSNFLEKLNFFYPSFLSSENAMNGKQALVIDSGWHSSENTGAAVTRLIYLDFQAQRIIDSYDKMLLMPVGDYLPYFLTAILNLTGHQDWIVNMEMSRGYEKGENLTVVEYDGVKIGGLMCSEVVSPYLYKGLARNGAEILISVASDAIFKGDKLLLGQLLAIAQTRAAENNRYFIQAANQGNSFIINNQGKVMVKTEKIGNEVVSAEVKALTAKTFYNRFGDWILVLAGLIISYAILVKTGFRFRR</sequence>
<keyword evidence="3 8" id="KW-0808">Transferase</keyword>
<organism evidence="10 11">
    <name type="scientific">Candidatus Portnoybacteria bacterium CG_4_10_14_0_8_um_filter_40_50</name>
    <dbReference type="NCBI Taxonomy" id="1974800"/>
    <lineage>
        <taxon>Bacteria</taxon>
        <taxon>Candidatus Portnoyibacteriota</taxon>
    </lineage>
</organism>
<keyword evidence="7 8" id="KW-0012">Acyltransferase</keyword>
<keyword evidence="5 8" id="KW-1133">Transmembrane helix</keyword>
<gene>
    <name evidence="8 10" type="primary">lnt</name>
    <name evidence="10" type="ORF">COY85_03035</name>
</gene>
<feature type="transmembrane region" description="Helical" evidence="8">
    <location>
        <begin position="28"/>
        <end position="45"/>
    </location>
</feature>
<dbReference type="Gene3D" id="3.60.110.10">
    <property type="entry name" value="Carbon-nitrogen hydrolase"/>
    <property type="match status" value="1"/>
</dbReference>
<feature type="transmembrane region" description="Helical" evidence="8">
    <location>
        <begin position="124"/>
        <end position="150"/>
    </location>
</feature>
<comment type="caution">
    <text evidence="10">The sequence shown here is derived from an EMBL/GenBank/DDBJ whole genome shotgun (WGS) entry which is preliminary data.</text>
</comment>
<evidence type="ECO:0000313" key="10">
    <source>
        <dbReference type="EMBL" id="PIY74510.1"/>
    </source>
</evidence>
<dbReference type="InterPro" id="IPR003010">
    <property type="entry name" value="C-N_Hydrolase"/>
</dbReference>
<comment type="similarity">
    <text evidence="8">Belongs to the CN hydrolase family. Apolipoprotein N-acyltransferase subfamily.</text>
</comment>
<dbReference type="HAMAP" id="MF_01148">
    <property type="entry name" value="Lnt"/>
    <property type="match status" value="1"/>
</dbReference>
<accession>A0A2M7QRP6</accession>
<evidence type="ECO:0000256" key="2">
    <source>
        <dbReference type="ARBA" id="ARBA00022475"/>
    </source>
</evidence>
<feature type="transmembrane region" description="Helical" evidence="8">
    <location>
        <begin position="170"/>
        <end position="198"/>
    </location>
</feature>
<feature type="transmembrane region" description="Helical" evidence="8">
    <location>
        <begin position="210"/>
        <end position="229"/>
    </location>
</feature>
<keyword evidence="10" id="KW-0449">Lipoprotein</keyword>
<feature type="transmembrane region" description="Helical" evidence="8">
    <location>
        <begin position="5"/>
        <end position="22"/>
    </location>
</feature>
<dbReference type="NCBIfam" id="TIGR00546">
    <property type="entry name" value="lnt"/>
    <property type="match status" value="1"/>
</dbReference>
<evidence type="ECO:0000256" key="4">
    <source>
        <dbReference type="ARBA" id="ARBA00022692"/>
    </source>
</evidence>
<keyword evidence="6 8" id="KW-0472">Membrane</keyword>
<feature type="transmembrane region" description="Helical" evidence="8">
    <location>
        <begin position="515"/>
        <end position="534"/>
    </location>
</feature>
<feature type="domain" description="CN hydrolase" evidence="9">
    <location>
        <begin position="244"/>
        <end position="502"/>
    </location>
</feature>
<feature type="transmembrane region" description="Helical" evidence="8">
    <location>
        <begin position="52"/>
        <end position="72"/>
    </location>
</feature>
<dbReference type="UniPathway" id="UPA00666"/>
<reference evidence="11" key="1">
    <citation type="submission" date="2017-09" db="EMBL/GenBank/DDBJ databases">
        <title>Depth-based differentiation of microbial function through sediment-hosted aquifers and enrichment of novel symbionts in the deep terrestrial subsurface.</title>
        <authorList>
            <person name="Probst A.J."/>
            <person name="Ladd B."/>
            <person name="Jarett J.K."/>
            <person name="Geller-Mcgrath D.E."/>
            <person name="Sieber C.M.K."/>
            <person name="Emerson J.B."/>
            <person name="Anantharaman K."/>
            <person name="Thomas B.C."/>
            <person name="Malmstrom R."/>
            <person name="Stieglmeier M."/>
            <person name="Klingl A."/>
            <person name="Woyke T."/>
            <person name="Ryan C.M."/>
            <person name="Banfield J.F."/>
        </authorList>
    </citation>
    <scope>NUCLEOTIDE SEQUENCE [LARGE SCALE GENOMIC DNA]</scope>
</reference>
<dbReference type="EMBL" id="PFLK01000075">
    <property type="protein sequence ID" value="PIY74510.1"/>
    <property type="molecule type" value="Genomic_DNA"/>
</dbReference>
<dbReference type="AlphaFoldDB" id="A0A2M7QRP6"/>
<evidence type="ECO:0000256" key="8">
    <source>
        <dbReference type="HAMAP-Rule" id="MF_01148"/>
    </source>
</evidence>
<comment type="subcellular location">
    <subcellularLocation>
        <location evidence="1 8">Cell membrane</location>
        <topology evidence="1 8">Multi-pass membrane protein</topology>
    </subcellularLocation>
</comment>
<dbReference type="SUPFAM" id="SSF56317">
    <property type="entry name" value="Carbon-nitrogen hydrolase"/>
    <property type="match status" value="1"/>
</dbReference>
<dbReference type="InterPro" id="IPR004563">
    <property type="entry name" value="Apolipo_AcylTrfase"/>
</dbReference>
<dbReference type="GO" id="GO:0042158">
    <property type="term" value="P:lipoprotein biosynthetic process"/>
    <property type="evidence" value="ECO:0007669"/>
    <property type="project" value="UniProtKB-UniRule"/>
</dbReference>
<evidence type="ECO:0000256" key="5">
    <source>
        <dbReference type="ARBA" id="ARBA00022989"/>
    </source>
</evidence>
<dbReference type="PANTHER" id="PTHR38686">
    <property type="entry name" value="APOLIPOPROTEIN N-ACYLTRANSFERASE"/>
    <property type="match status" value="1"/>
</dbReference>
<dbReference type="Pfam" id="PF00795">
    <property type="entry name" value="CN_hydrolase"/>
    <property type="match status" value="1"/>
</dbReference>
<dbReference type="Pfam" id="PF20154">
    <property type="entry name" value="LNT_N"/>
    <property type="match status" value="1"/>
</dbReference>
<evidence type="ECO:0000256" key="7">
    <source>
        <dbReference type="ARBA" id="ARBA00023315"/>
    </source>
</evidence>
<dbReference type="Proteomes" id="UP000229481">
    <property type="component" value="Unassembled WGS sequence"/>
</dbReference>
<dbReference type="GO" id="GO:0005886">
    <property type="term" value="C:plasma membrane"/>
    <property type="evidence" value="ECO:0007669"/>
    <property type="project" value="UniProtKB-SubCell"/>
</dbReference>
<dbReference type="GO" id="GO:0016410">
    <property type="term" value="F:N-acyltransferase activity"/>
    <property type="evidence" value="ECO:0007669"/>
    <property type="project" value="UniProtKB-UniRule"/>
</dbReference>
<proteinExistence type="inferred from homology"/>
<name>A0A2M7QRP6_9BACT</name>
<dbReference type="PANTHER" id="PTHR38686:SF1">
    <property type="entry name" value="APOLIPOPROTEIN N-ACYLTRANSFERASE"/>
    <property type="match status" value="1"/>
</dbReference>
<dbReference type="PROSITE" id="PS50263">
    <property type="entry name" value="CN_HYDROLASE"/>
    <property type="match status" value="1"/>
</dbReference>
<keyword evidence="2 8" id="KW-1003">Cell membrane</keyword>
<evidence type="ECO:0000256" key="1">
    <source>
        <dbReference type="ARBA" id="ARBA00004651"/>
    </source>
</evidence>
<evidence type="ECO:0000256" key="6">
    <source>
        <dbReference type="ARBA" id="ARBA00023136"/>
    </source>
</evidence>
<comment type="function">
    <text evidence="8">Catalyzes the phospholipid dependent N-acylation of the N-terminal cysteine of apolipoprotein, the last step in lipoprotein maturation.</text>
</comment>
<comment type="catalytic activity">
    <reaction evidence="8">
        <text>N-terminal S-1,2-diacyl-sn-glyceryl-L-cysteinyl-[lipoprotein] + a glycerophospholipid = N-acyl-S-1,2-diacyl-sn-glyceryl-L-cysteinyl-[lipoprotein] + a 2-acyl-sn-glycero-3-phospholipid + H(+)</text>
        <dbReference type="Rhea" id="RHEA:48228"/>
        <dbReference type="Rhea" id="RHEA-COMP:14681"/>
        <dbReference type="Rhea" id="RHEA-COMP:14684"/>
        <dbReference type="ChEBI" id="CHEBI:15378"/>
        <dbReference type="ChEBI" id="CHEBI:136912"/>
        <dbReference type="ChEBI" id="CHEBI:140656"/>
        <dbReference type="ChEBI" id="CHEBI:140657"/>
        <dbReference type="ChEBI" id="CHEBI:140660"/>
        <dbReference type="EC" id="2.3.1.269"/>
    </reaction>
</comment>
<feature type="transmembrane region" description="Helical" evidence="8">
    <location>
        <begin position="84"/>
        <end position="112"/>
    </location>
</feature>
<dbReference type="InterPro" id="IPR036526">
    <property type="entry name" value="C-N_Hydrolase_sf"/>
</dbReference>
<evidence type="ECO:0000259" key="9">
    <source>
        <dbReference type="PROSITE" id="PS50263"/>
    </source>
</evidence>
<evidence type="ECO:0000256" key="3">
    <source>
        <dbReference type="ARBA" id="ARBA00022679"/>
    </source>
</evidence>
<evidence type="ECO:0000313" key="11">
    <source>
        <dbReference type="Proteomes" id="UP000229481"/>
    </source>
</evidence>
<protein>
    <recommendedName>
        <fullName evidence="8">Apolipoprotein N-acyltransferase</fullName>
        <shortName evidence="8">ALP N-acyltransferase</shortName>
        <ecNumber evidence="8">2.3.1.269</ecNumber>
    </recommendedName>
</protein>
<dbReference type="EC" id="2.3.1.269" evidence="8"/>